<dbReference type="RefSeq" id="WP_011435389.1">
    <property type="nucleotide sequence ID" value="NC_007777.1"/>
</dbReference>
<keyword evidence="4" id="KW-0520">NAD</keyword>
<sequence>MDADVDVIVLGAGPAGENVAGRCADAGLSVIVVERELVGGECSYWGCIPSKTLLRPGEVLAAARRVPGAASAVTGPVDAAAAFARRDWMVGDYSDSSQVPWLVDKGVELVRGTGRLAGPAGRVAVTLLDGTRRVLTASRAVVVATGTRATVPPIPGLADAEPWDNRTATGAWKVPHRLVVLGGGAVGVELAQAFRRLGSAEVTLIEGSPRLLVREEEFVGEQLRAAFEAAGITVRLGSRAVEVRRARTGPDGPAGPVTVTVEPVDPADPADPGEPVERRPRRDAVVADEILVAVGRTPATGDLGLETVGLQPGRFIEVDDRLRAVGVAGDWLYAVGDVCGRALLTHMGKYQARLAADVITGRRDLAGAPVRDLADPAAVPRVTFTDPQVSAVGLTERAAREAGIAVRAVSVPTGSVAGASVRGEEITGTSKIVVDEARRVLVGATFTGPDTQEMVHAATIAIVGEVPLERLWHAVPSFPTVSEVWLRLLEVYG</sequence>
<dbReference type="Pfam" id="PF02852">
    <property type="entry name" value="Pyr_redox_dim"/>
    <property type="match status" value="1"/>
</dbReference>
<feature type="domain" description="Pyridine nucleotide-disulphide oxidoreductase dimerisation" evidence="7">
    <location>
        <begin position="379"/>
        <end position="485"/>
    </location>
</feature>
<feature type="binding site" evidence="4">
    <location>
        <position position="114"/>
    </location>
    <ligand>
        <name>FAD</name>
        <dbReference type="ChEBI" id="CHEBI:57692"/>
    </ligand>
</feature>
<evidence type="ECO:0000256" key="5">
    <source>
        <dbReference type="PIRSR" id="PIRSR000350-4"/>
    </source>
</evidence>
<dbReference type="Proteomes" id="UP000001937">
    <property type="component" value="Chromosome"/>
</dbReference>
<dbReference type="GO" id="GO:0050660">
    <property type="term" value="F:flavin adenine dinucleotide binding"/>
    <property type="evidence" value="ECO:0007669"/>
    <property type="project" value="TreeGrafter"/>
</dbReference>
<dbReference type="Gene3D" id="3.30.390.30">
    <property type="match status" value="1"/>
</dbReference>
<dbReference type="InterPro" id="IPR016156">
    <property type="entry name" value="FAD/NAD-linked_Rdtase_dimer_sf"/>
</dbReference>
<organism evidence="9 10">
    <name type="scientific">Frankia casuarinae (strain DSM 45818 / CECT 9043 / HFP020203 / CcI3)</name>
    <dbReference type="NCBI Taxonomy" id="106370"/>
    <lineage>
        <taxon>Bacteria</taxon>
        <taxon>Bacillati</taxon>
        <taxon>Actinomycetota</taxon>
        <taxon>Actinomycetes</taxon>
        <taxon>Frankiales</taxon>
        <taxon>Frankiaceae</taxon>
        <taxon>Frankia</taxon>
    </lineage>
</organism>
<keyword evidence="10" id="KW-1185">Reference proteome</keyword>
<protein>
    <submittedName>
        <fullName evidence="9">Pyridine nucleotide-disulphide oxidoreductase dimerisation region</fullName>
    </submittedName>
</protein>
<feature type="binding site" evidence="4">
    <location>
        <position position="337"/>
    </location>
    <ligand>
        <name>FAD</name>
        <dbReference type="ChEBI" id="CHEBI:57692"/>
    </ligand>
</feature>
<gene>
    <name evidence="9" type="ordered locus">Francci3_0937</name>
</gene>
<dbReference type="PANTHER" id="PTHR43014">
    <property type="entry name" value="MERCURIC REDUCTASE"/>
    <property type="match status" value="1"/>
</dbReference>
<dbReference type="OrthoDB" id="9800167at2"/>
<dbReference type="PIRSF" id="PIRSF000350">
    <property type="entry name" value="Mercury_reductase_MerA"/>
    <property type="match status" value="1"/>
</dbReference>
<feature type="disulfide bond" description="Redox-active" evidence="5">
    <location>
        <begin position="42"/>
        <end position="47"/>
    </location>
</feature>
<evidence type="ECO:0000259" key="7">
    <source>
        <dbReference type="Pfam" id="PF02852"/>
    </source>
</evidence>
<dbReference type="Pfam" id="PF07992">
    <property type="entry name" value="Pyr_redox_2"/>
    <property type="match status" value="1"/>
</dbReference>
<dbReference type="PRINTS" id="PR00411">
    <property type="entry name" value="PNDRDTASEI"/>
</dbReference>
<evidence type="ECO:0000256" key="4">
    <source>
        <dbReference type="PIRSR" id="PIRSR000350-3"/>
    </source>
</evidence>
<accession>Q2JEH1</accession>
<dbReference type="KEGG" id="fra:Francci3_0937"/>
<name>Q2JEH1_FRACC</name>
<feature type="domain" description="FAD/NAD(P)-binding" evidence="8">
    <location>
        <begin position="6"/>
        <end position="347"/>
    </location>
</feature>
<keyword evidence="4" id="KW-0547">Nucleotide-binding</keyword>
<evidence type="ECO:0000256" key="1">
    <source>
        <dbReference type="ARBA" id="ARBA00007532"/>
    </source>
</evidence>
<dbReference type="InterPro" id="IPR001100">
    <property type="entry name" value="Pyr_nuc-diS_OxRdtase"/>
</dbReference>
<feature type="binding site" evidence="4">
    <location>
        <position position="51"/>
    </location>
    <ligand>
        <name>FAD</name>
        <dbReference type="ChEBI" id="CHEBI:57692"/>
    </ligand>
</feature>
<dbReference type="AlphaFoldDB" id="Q2JEH1"/>
<feature type="region of interest" description="Disordered" evidence="6">
    <location>
        <begin position="246"/>
        <end position="279"/>
    </location>
</feature>
<dbReference type="GO" id="GO:0003955">
    <property type="term" value="F:NAD(P)H dehydrogenase (quinone) activity"/>
    <property type="evidence" value="ECO:0007669"/>
    <property type="project" value="TreeGrafter"/>
</dbReference>
<feature type="binding site" evidence="4">
    <location>
        <begin position="182"/>
        <end position="189"/>
    </location>
    <ligand>
        <name>NAD(+)</name>
        <dbReference type="ChEBI" id="CHEBI:57540"/>
    </ligand>
</feature>
<dbReference type="eggNOG" id="COG1249">
    <property type="taxonomic scope" value="Bacteria"/>
</dbReference>
<evidence type="ECO:0000256" key="2">
    <source>
        <dbReference type="ARBA" id="ARBA00022630"/>
    </source>
</evidence>
<keyword evidence="2" id="KW-0285">Flavoprotein</keyword>
<feature type="binding site" evidence="4">
    <location>
        <position position="206"/>
    </location>
    <ligand>
        <name>NAD(+)</name>
        <dbReference type="ChEBI" id="CHEBI:57540"/>
    </ligand>
</feature>
<dbReference type="PRINTS" id="PR00368">
    <property type="entry name" value="FADPNR"/>
</dbReference>
<evidence type="ECO:0000259" key="8">
    <source>
        <dbReference type="Pfam" id="PF07992"/>
    </source>
</evidence>
<feature type="compositionally biased region" description="Low complexity" evidence="6">
    <location>
        <begin position="255"/>
        <end position="264"/>
    </location>
</feature>
<dbReference type="HOGENOM" id="CLU_016755_1_3_11"/>
<comment type="similarity">
    <text evidence="1">Belongs to the class-I pyridine nucleotide-disulfide oxidoreductase family.</text>
</comment>
<dbReference type="SUPFAM" id="SSF55424">
    <property type="entry name" value="FAD/NAD-linked reductases, dimerisation (C-terminal) domain"/>
    <property type="match status" value="1"/>
</dbReference>
<dbReference type="Gene3D" id="3.50.50.60">
    <property type="entry name" value="FAD/NAD(P)-binding domain"/>
    <property type="match status" value="2"/>
</dbReference>
<comment type="cofactor">
    <cofactor evidence="4">
        <name>FAD</name>
        <dbReference type="ChEBI" id="CHEBI:57692"/>
    </cofactor>
    <text evidence="4">Binds 1 FAD per subunit.</text>
</comment>
<evidence type="ECO:0000313" key="9">
    <source>
        <dbReference type="EMBL" id="ABD10321.1"/>
    </source>
</evidence>
<dbReference type="InterPro" id="IPR023753">
    <property type="entry name" value="FAD/NAD-binding_dom"/>
</dbReference>
<accession>A0A1X1PZ98</accession>
<dbReference type="PANTHER" id="PTHR43014:SF2">
    <property type="entry name" value="MERCURIC REDUCTASE"/>
    <property type="match status" value="1"/>
</dbReference>
<evidence type="ECO:0000256" key="6">
    <source>
        <dbReference type="SAM" id="MobiDB-lite"/>
    </source>
</evidence>
<feature type="binding site" evidence="4">
    <location>
        <position position="295"/>
    </location>
    <ligand>
        <name>NAD(+)</name>
        <dbReference type="ChEBI" id="CHEBI:57540"/>
    </ligand>
</feature>
<reference evidence="9 10" key="1">
    <citation type="journal article" date="2007" name="Genome Res.">
        <title>Genome characteristics of facultatively symbiotic Frankia sp. strains reflect host range and host plant biogeography.</title>
        <authorList>
            <person name="Normand P."/>
            <person name="Lapierre P."/>
            <person name="Tisa L.S."/>
            <person name="Gogarten J.P."/>
            <person name="Alloisio N."/>
            <person name="Bagnarol E."/>
            <person name="Bassi C.A."/>
            <person name="Berry A.M."/>
            <person name="Bickhart D.M."/>
            <person name="Choisne N."/>
            <person name="Couloux A."/>
            <person name="Cournoyer B."/>
            <person name="Cruveiller S."/>
            <person name="Daubin V."/>
            <person name="Demange N."/>
            <person name="Francino M.P."/>
            <person name="Goltsman E."/>
            <person name="Huang Y."/>
            <person name="Kopp O.R."/>
            <person name="Labarre L."/>
            <person name="Lapidus A."/>
            <person name="Lavire C."/>
            <person name="Marechal J."/>
            <person name="Martinez M."/>
            <person name="Mastronunzio J.E."/>
            <person name="Mullin B.C."/>
            <person name="Niemann J."/>
            <person name="Pujic P."/>
            <person name="Rawnsley T."/>
            <person name="Rouy Z."/>
            <person name="Schenowitz C."/>
            <person name="Sellstedt A."/>
            <person name="Tavares F."/>
            <person name="Tomkins J.P."/>
            <person name="Vallenet D."/>
            <person name="Valverde C."/>
            <person name="Wall L.G."/>
            <person name="Wang Y."/>
            <person name="Medigue C."/>
            <person name="Benson D.R."/>
        </authorList>
    </citation>
    <scope>NUCLEOTIDE SEQUENCE [LARGE SCALE GENOMIC DNA]</scope>
    <source>
        <strain evidence="10">DSM 45818 / CECT 9043 / CcI3</strain>
    </source>
</reference>
<dbReference type="STRING" id="106370.Francci3_0937"/>
<evidence type="ECO:0000313" key="10">
    <source>
        <dbReference type="Proteomes" id="UP000001937"/>
    </source>
</evidence>
<dbReference type="InterPro" id="IPR036188">
    <property type="entry name" value="FAD/NAD-bd_sf"/>
</dbReference>
<keyword evidence="3 4" id="KW-0274">FAD</keyword>
<proteinExistence type="inferred from homology"/>
<dbReference type="EMBL" id="CP000249">
    <property type="protein sequence ID" value="ABD10321.1"/>
    <property type="molecule type" value="Genomic_DNA"/>
</dbReference>
<evidence type="ECO:0000256" key="3">
    <source>
        <dbReference type="ARBA" id="ARBA00022827"/>
    </source>
</evidence>
<dbReference type="InterPro" id="IPR004099">
    <property type="entry name" value="Pyr_nucl-diS_OxRdtase_dimer"/>
</dbReference>
<dbReference type="SUPFAM" id="SSF51905">
    <property type="entry name" value="FAD/NAD(P)-binding domain"/>
    <property type="match status" value="1"/>
</dbReference>